<feature type="compositionally biased region" description="Basic residues" evidence="1">
    <location>
        <begin position="24"/>
        <end position="39"/>
    </location>
</feature>
<protein>
    <submittedName>
        <fullName evidence="2">Uncharacterized protein</fullName>
    </submittedName>
</protein>
<feature type="compositionally biased region" description="Basic and acidic residues" evidence="1">
    <location>
        <begin position="9"/>
        <end position="23"/>
    </location>
</feature>
<proteinExistence type="predicted"/>
<dbReference type="EMBL" id="JAOB01000069">
    <property type="protein sequence ID" value="EUA23215.1"/>
    <property type="molecule type" value="Genomic_DNA"/>
</dbReference>
<dbReference type="AlphaFoldDB" id="X7ZX49"/>
<sequence>MSPDHRRRWPAEEAPKQAQERRFGIRRTPRQRRRNRLKSRSMVTSSLLA</sequence>
<name>X7ZX49_MYCXE</name>
<accession>X7ZX49</accession>
<evidence type="ECO:0000256" key="1">
    <source>
        <dbReference type="SAM" id="MobiDB-lite"/>
    </source>
</evidence>
<feature type="region of interest" description="Disordered" evidence="1">
    <location>
        <begin position="1"/>
        <end position="49"/>
    </location>
</feature>
<comment type="caution">
    <text evidence="2">The sequence shown here is derived from an EMBL/GenBank/DDBJ whole genome shotgun (WGS) entry which is preliminary data.</text>
</comment>
<organism evidence="2">
    <name type="scientific">Mycobacterium xenopi 4042</name>
    <dbReference type="NCBI Taxonomy" id="1299334"/>
    <lineage>
        <taxon>Bacteria</taxon>
        <taxon>Bacillati</taxon>
        <taxon>Actinomycetota</taxon>
        <taxon>Actinomycetes</taxon>
        <taxon>Mycobacteriales</taxon>
        <taxon>Mycobacteriaceae</taxon>
        <taxon>Mycobacterium</taxon>
    </lineage>
</organism>
<gene>
    <name evidence="2" type="ORF">I553_5088</name>
</gene>
<evidence type="ECO:0000313" key="2">
    <source>
        <dbReference type="EMBL" id="EUA23215.1"/>
    </source>
</evidence>
<reference evidence="2" key="1">
    <citation type="submission" date="2014-01" db="EMBL/GenBank/DDBJ databases">
        <authorList>
            <person name="Brown-Elliot B."/>
            <person name="Wallace R."/>
            <person name="Lenaerts A."/>
            <person name="Ordway D."/>
            <person name="DeGroote M.A."/>
            <person name="Parker T."/>
            <person name="Sizemore C."/>
            <person name="Tallon L.J."/>
            <person name="Sadzewicz L.K."/>
            <person name="Sengamalay N."/>
            <person name="Fraser C.M."/>
            <person name="Hine E."/>
            <person name="Shefchek K.A."/>
            <person name="Das S.P."/>
            <person name="Tettelin H."/>
        </authorList>
    </citation>
    <scope>NUCLEOTIDE SEQUENCE [LARGE SCALE GENOMIC DNA]</scope>
    <source>
        <strain evidence="2">4042</strain>
    </source>
</reference>